<dbReference type="InterPro" id="IPR006683">
    <property type="entry name" value="Thioestr_dom"/>
</dbReference>
<evidence type="ECO:0000256" key="4">
    <source>
        <dbReference type="ARBA" id="ARBA00038381"/>
    </source>
</evidence>
<evidence type="ECO:0000256" key="2">
    <source>
        <dbReference type="ARBA" id="ARBA00035880"/>
    </source>
</evidence>
<gene>
    <name evidence="9" type="ORF">EF096_03515</name>
</gene>
<comment type="catalytic activity">
    <reaction evidence="2">
        <text>a fatty acyl-CoA + H2O = a fatty acid + CoA + H(+)</text>
        <dbReference type="Rhea" id="RHEA:16781"/>
        <dbReference type="ChEBI" id="CHEBI:15377"/>
        <dbReference type="ChEBI" id="CHEBI:15378"/>
        <dbReference type="ChEBI" id="CHEBI:28868"/>
        <dbReference type="ChEBI" id="CHEBI:57287"/>
        <dbReference type="ChEBI" id="CHEBI:77636"/>
        <dbReference type="EC" id="3.1.2.20"/>
    </reaction>
</comment>
<accession>A0ABX9XMA5</accession>
<dbReference type="PANTHER" id="PTHR43240:SF20">
    <property type="entry name" value="MEDIUM_LONG-CHAIN ACYL-COA THIOESTERASE YIGI"/>
    <property type="match status" value="1"/>
</dbReference>
<comment type="catalytic activity">
    <reaction evidence="7">
        <text>a medium-chain fatty acyl-CoA + H2O = a medium-chain fatty acid + CoA + H(+)</text>
        <dbReference type="Rhea" id="RHEA:68184"/>
        <dbReference type="ChEBI" id="CHEBI:15377"/>
        <dbReference type="ChEBI" id="CHEBI:15378"/>
        <dbReference type="ChEBI" id="CHEBI:57287"/>
        <dbReference type="ChEBI" id="CHEBI:59558"/>
        <dbReference type="ChEBI" id="CHEBI:90546"/>
    </reaction>
</comment>
<proteinExistence type="inferred from homology"/>
<evidence type="ECO:0000256" key="5">
    <source>
        <dbReference type="ARBA" id="ARBA00038894"/>
    </source>
</evidence>
<dbReference type="Gene3D" id="3.10.129.10">
    <property type="entry name" value="Hotdog Thioesterase"/>
    <property type="match status" value="1"/>
</dbReference>
<evidence type="ECO:0000259" key="8">
    <source>
        <dbReference type="Pfam" id="PF03061"/>
    </source>
</evidence>
<feature type="domain" description="Thioesterase" evidence="8">
    <location>
        <begin position="60"/>
        <end position="129"/>
    </location>
</feature>
<keyword evidence="1" id="KW-0378">Hydrolase</keyword>
<dbReference type="InterPro" id="IPR029069">
    <property type="entry name" value="HotDog_dom_sf"/>
</dbReference>
<keyword evidence="10" id="KW-1185">Reference proteome</keyword>
<dbReference type="Pfam" id="PF03061">
    <property type="entry name" value="4HBT"/>
    <property type="match status" value="1"/>
</dbReference>
<sequence length="142" mass="15100">MPKRKGDAMSDLHPALAAFAAQRTSEFTALVGIEFAAIERGSCTLRLPITDKHFNSTHRVHGGVVFTLLDSAMGAAAFSVLEAHESTATIECKINYTRAVIGGELECTGKVVHAGTRTIVVDGEVWQDGALVAKCLGTFARL</sequence>
<organism evidence="9 10">
    <name type="scientific">Pseudomonas neustonica</name>
    <dbReference type="NCBI Taxonomy" id="2487346"/>
    <lineage>
        <taxon>Bacteria</taxon>
        <taxon>Pseudomonadati</taxon>
        <taxon>Pseudomonadota</taxon>
        <taxon>Gammaproteobacteria</taxon>
        <taxon>Pseudomonadales</taxon>
        <taxon>Pseudomonadaceae</taxon>
        <taxon>Pseudomonas</taxon>
    </lineage>
</organism>
<dbReference type="PANTHER" id="PTHR43240">
    <property type="entry name" value="1,4-DIHYDROXY-2-NAPHTHOYL-COA THIOESTERASE 1"/>
    <property type="match status" value="1"/>
</dbReference>
<dbReference type="InterPro" id="IPR003736">
    <property type="entry name" value="PAAI_dom"/>
</dbReference>
<comment type="similarity">
    <text evidence="4">Belongs to the YigI thioesterase family.</text>
</comment>
<protein>
    <recommendedName>
        <fullName evidence="6">Medium/long-chain acyl-CoA thioesterase YigI</fullName>
        <ecNumber evidence="5">3.1.2.20</ecNumber>
    </recommendedName>
</protein>
<dbReference type="NCBIfam" id="TIGR00369">
    <property type="entry name" value="unchar_dom_1"/>
    <property type="match status" value="1"/>
</dbReference>
<dbReference type="CDD" id="cd03443">
    <property type="entry name" value="PaaI_thioesterase"/>
    <property type="match status" value="1"/>
</dbReference>
<evidence type="ECO:0000256" key="3">
    <source>
        <dbReference type="ARBA" id="ARBA00036002"/>
    </source>
</evidence>
<evidence type="ECO:0000313" key="10">
    <source>
        <dbReference type="Proteomes" id="UP000275199"/>
    </source>
</evidence>
<dbReference type="EC" id="3.1.2.20" evidence="5"/>
<comment type="caution">
    <text evidence="9">The sequence shown here is derived from an EMBL/GenBank/DDBJ whole genome shotgun (WGS) entry which is preliminary data.</text>
</comment>
<evidence type="ECO:0000313" key="9">
    <source>
        <dbReference type="EMBL" id="ROZ87942.1"/>
    </source>
</evidence>
<comment type="catalytic activity">
    <reaction evidence="3">
        <text>a long-chain fatty acyl-CoA + H2O = a long-chain fatty acid + CoA + H(+)</text>
        <dbReference type="Rhea" id="RHEA:67680"/>
        <dbReference type="ChEBI" id="CHEBI:15377"/>
        <dbReference type="ChEBI" id="CHEBI:15378"/>
        <dbReference type="ChEBI" id="CHEBI:57287"/>
        <dbReference type="ChEBI" id="CHEBI:57560"/>
        <dbReference type="ChEBI" id="CHEBI:83139"/>
    </reaction>
</comment>
<dbReference type="SUPFAM" id="SSF54637">
    <property type="entry name" value="Thioesterase/thiol ester dehydrase-isomerase"/>
    <property type="match status" value="1"/>
</dbReference>
<name>A0ABX9XMA5_9PSED</name>
<dbReference type="Proteomes" id="UP000275199">
    <property type="component" value="Unassembled WGS sequence"/>
</dbReference>
<evidence type="ECO:0000256" key="6">
    <source>
        <dbReference type="ARBA" id="ARBA00040062"/>
    </source>
</evidence>
<dbReference type="EMBL" id="RKKU01000002">
    <property type="protein sequence ID" value="ROZ87942.1"/>
    <property type="molecule type" value="Genomic_DNA"/>
</dbReference>
<evidence type="ECO:0000256" key="1">
    <source>
        <dbReference type="ARBA" id="ARBA00022801"/>
    </source>
</evidence>
<evidence type="ECO:0000256" key="7">
    <source>
        <dbReference type="ARBA" id="ARBA00048062"/>
    </source>
</evidence>
<reference evidence="9 10" key="1">
    <citation type="submission" date="2018-11" db="EMBL/GenBank/DDBJ databases">
        <authorList>
            <person name="Jang G.I."/>
            <person name="Hwang C.Y."/>
        </authorList>
    </citation>
    <scope>NUCLEOTIDE SEQUENCE [LARGE SCALE GENOMIC DNA]</scope>
    <source>
        <strain evidence="9 10">SSM26</strain>
    </source>
</reference>